<evidence type="ECO:0000313" key="3">
    <source>
        <dbReference type="Proteomes" id="UP001359559"/>
    </source>
</evidence>
<reference evidence="2 3" key="1">
    <citation type="submission" date="2024-01" db="EMBL/GenBank/DDBJ databases">
        <title>The genomes of 5 underutilized Papilionoideae crops provide insights into root nodulation and disease resistance.</title>
        <authorList>
            <person name="Yuan L."/>
        </authorList>
    </citation>
    <scope>NUCLEOTIDE SEQUENCE [LARGE SCALE GENOMIC DNA]</scope>
    <source>
        <strain evidence="2">LY-2023</strain>
        <tissue evidence="2">Leaf</tissue>
    </source>
</reference>
<gene>
    <name evidence="2" type="ORF">RJT34_32150</name>
</gene>
<comment type="caution">
    <text evidence="2">The sequence shown here is derived from an EMBL/GenBank/DDBJ whole genome shotgun (WGS) entry which is preliminary data.</text>
</comment>
<evidence type="ECO:0000313" key="2">
    <source>
        <dbReference type="EMBL" id="KAK7264541.1"/>
    </source>
</evidence>
<name>A0AAN9EXS0_CLITE</name>
<feature type="compositionally biased region" description="Polar residues" evidence="1">
    <location>
        <begin position="47"/>
        <end position="69"/>
    </location>
</feature>
<feature type="compositionally biased region" description="Basic and acidic residues" evidence="1">
    <location>
        <begin position="16"/>
        <end position="33"/>
    </location>
</feature>
<dbReference type="AlphaFoldDB" id="A0AAN9EXS0"/>
<feature type="region of interest" description="Disordered" evidence="1">
    <location>
        <begin position="1"/>
        <end position="78"/>
    </location>
</feature>
<protein>
    <submittedName>
        <fullName evidence="2">Uncharacterized protein</fullName>
    </submittedName>
</protein>
<evidence type="ECO:0000256" key="1">
    <source>
        <dbReference type="SAM" id="MobiDB-lite"/>
    </source>
</evidence>
<keyword evidence="3" id="KW-1185">Reference proteome</keyword>
<dbReference type="EMBL" id="JAYKXN010000008">
    <property type="protein sequence ID" value="KAK7264541.1"/>
    <property type="molecule type" value="Genomic_DNA"/>
</dbReference>
<dbReference type="Proteomes" id="UP001359559">
    <property type="component" value="Unassembled WGS sequence"/>
</dbReference>
<accession>A0AAN9EXS0</accession>
<sequence length="343" mass="39065">MASIATHSWGASDPNQKGDDGEQLRKEVLENSKEMPQQRSEKFLLKPSNTQYKSAQDLGNTSGAVSPNPSEKAPVTSENTMDNMKKTANMASVTNLHPPNSSDPCIIPLPNQNSILPFPMAPTANHSPQDKSNLLQNPLKDQHLTKFENSSPPPQLSYIPIQNIQTYPHLPEQSLCQWKKGISQVPSQTRQIIQSVLQMEQWKEAGSYLVEEFYNKAAKYVEEEMHLNKITRSNFTLQIFFYSPSKKDGLNRSCFEQINLVLFSKRTDHGMGESICEILQMKKVDRFNKYHEVPLIWGNGKLKGLTIASDMNIYELQVEVDLKIVLDFYEKRVPNRDYCLEDM</sequence>
<proteinExistence type="predicted"/>
<organism evidence="2 3">
    <name type="scientific">Clitoria ternatea</name>
    <name type="common">Butterfly pea</name>
    <dbReference type="NCBI Taxonomy" id="43366"/>
    <lineage>
        <taxon>Eukaryota</taxon>
        <taxon>Viridiplantae</taxon>
        <taxon>Streptophyta</taxon>
        <taxon>Embryophyta</taxon>
        <taxon>Tracheophyta</taxon>
        <taxon>Spermatophyta</taxon>
        <taxon>Magnoliopsida</taxon>
        <taxon>eudicotyledons</taxon>
        <taxon>Gunneridae</taxon>
        <taxon>Pentapetalae</taxon>
        <taxon>rosids</taxon>
        <taxon>fabids</taxon>
        <taxon>Fabales</taxon>
        <taxon>Fabaceae</taxon>
        <taxon>Papilionoideae</taxon>
        <taxon>50 kb inversion clade</taxon>
        <taxon>NPAAA clade</taxon>
        <taxon>indigoferoid/millettioid clade</taxon>
        <taxon>Phaseoleae</taxon>
        <taxon>Clitoria</taxon>
    </lineage>
</organism>